<evidence type="ECO:0000256" key="1">
    <source>
        <dbReference type="SAM" id="MobiDB-lite"/>
    </source>
</evidence>
<gene>
    <name evidence="2" type="primary">jg21307</name>
    <name evidence="2" type="ORF">PAEG_LOCUS7296</name>
</gene>
<feature type="region of interest" description="Disordered" evidence="1">
    <location>
        <begin position="39"/>
        <end position="84"/>
    </location>
</feature>
<accession>A0A8S4R1D0</accession>
<protein>
    <submittedName>
        <fullName evidence="2">Jg21307 protein</fullName>
    </submittedName>
</protein>
<reference evidence="2" key="1">
    <citation type="submission" date="2022-03" db="EMBL/GenBank/DDBJ databases">
        <authorList>
            <person name="Lindestad O."/>
        </authorList>
    </citation>
    <scope>NUCLEOTIDE SEQUENCE</scope>
</reference>
<proteinExistence type="predicted"/>
<dbReference type="AlphaFoldDB" id="A0A8S4R1D0"/>
<feature type="compositionally biased region" description="Polar residues" evidence="1">
    <location>
        <begin position="66"/>
        <end position="84"/>
    </location>
</feature>
<comment type="caution">
    <text evidence="2">The sequence shown here is derived from an EMBL/GenBank/DDBJ whole genome shotgun (WGS) entry which is preliminary data.</text>
</comment>
<name>A0A8S4R1D0_9NEOP</name>
<sequence length="84" mass="9003">MDTTAPRGGTVIMSDSYRLKPHGVPAWWLGHGVAFAHSRDPASGARHCRPASGTYQNVPTIDESAPGTQGAPSNPRSYLQWVTD</sequence>
<evidence type="ECO:0000313" key="3">
    <source>
        <dbReference type="Proteomes" id="UP000838756"/>
    </source>
</evidence>
<organism evidence="2 3">
    <name type="scientific">Pararge aegeria aegeria</name>
    <dbReference type="NCBI Taxonomy" id="348720"/>
    <lineage>
        <taxon>Eukaryota</taxon>
        <taxon>Metazoa</taxon>
        <taxon>Ecdysozoa</taxon>
        <taxon>Arthropoda</taxon>
        <taxon>Hexapoda</taxon>
        <taxon>Insecta</taxon>
        <taxon>Pterygota</taxon>
        <taxon>Neoptera</taxon>
        <taxon>Endopterygota</taxon>
        <taxon>Lepidoptera</taxon>
        <taxon>Glossata</taxon>
        <taxon>Ditrysia</taxon>
        <taxon>Papilionoidea</taxon>
        <taxon>Nymphalidae</taxon>
        <taxon>Satyrinae</taxon>
        <taxon>Satyrini</taxon>
        <taxon>Parargina</taxon>
        <taxon>Pararge</taxon>
    </lineage>
</organism>
<dbReference type="Proteomes" id="UP000838756">
    <property type="component" value="Unassembled WGS sequence"/>
</dbReference>
<keyword evidence="3" id="KW-1185">Reference proteome</keyword>
<dbReference type="EMBL" id="CAKXAJ010021652">
    <property type="protein sequence ID" value="CAH2226601.1"/>
    <property type="molecule type" value="Genomic_DNA"/>
</dbReference>
<evidence type="ECO:0000313" key="2">
    <source>
        <dbReference type="EMBL" id="CAH2226601.1"/>
    </source>
</evidence>